<comment type="caution">
    <text evidence="2">The sequence shown here is derived from an EMBL/GenBank/DDBJ whole genome shotgun (WGS) entry which is preliminary data.</text>
</comment>
<feature type="region of interest" description="Disordered" evidence="1">
    <location>
        <begin position="1"/>
        <end position="42"/>
    </location>
</feature>
<dbReference type="Proteomes" id="UP000287651">
    <property type="component" value="Unassembled WGS sequence"/>
</dbReference>
<dbReference type="AlphaFoldDB" id="A0A427BBE8"/>
<evidence type="ECO:0000256" key="1">
    <source>
        <dbReference type="SAM" id="MobiDB-lite"/>
    </source>
</evidence>
<feature type="region of interest" description="Disordered" evidence="1">
    <location>
        <begin position="138"/>
        <end position="160"/>
    </location>
</feature>
<sequence length="185" mass="20349">MQPLRGDRPGGQPFSSDITRPQAPEVIRPGPNAVPKLSGKRAFTHDLVALPAVVRGTRKEGKERIAHRRDVRDGADSSGRNKPDLNAPPRSATPTHPFRPPPPLFCVALHRVPESSRISTIDCHQRRRSLPLRVRIDQPPRSMVDRSAPPPPRNLRPELSTGASPTALCFLVCWIGQESAPMVLT</sequence>
<proteinExistence type="predicted"/>
<name>A0A427BBE8_ENSVE</name>
<feature type="compositionally biased region" description="Basic and acidic residues" evidence="1">
    <location>
        <begin position="57"/>
        <end position="83"/>
    </location>
</feature>
<evidence type="ECO:0000313" key="3">
    <source>
        <dbReference type="Proteomes" id="UP000287651"/>
    </source>
</evidence>
<protein>
    <submittedName>
        <fullName evidence="2">Uncharacterized protein</fullName>
    </submittedName>
</protein>
<accession>A0A427BBE8</accession>
<evidence type="ECO:0000313" key="2">
    <source>
        <dbReference type="EMBL" id="RRT85696.1"/>
    </source>
</evidence>
<reference evidence="2 3" key="1">
    <citation type="journal article" date="2014" name="Agronomy (Basel)">
        <title>A Draft Genome Sequence for Ensete ventricosum, the Drought-Tolerant Tree Against Hunger.</title>
        <authorList>
            <person name="Harrison J."/>
            <person name="Moore K.A."/>
            <person name="Paszkiewicz K."/>
            <person name="Jones T."/>
            <person name="Grant M."/>
            <person name="Ambacheew D."/>
            <person name="Muzemil S."/>
            <person name="Studholme D.J."/>
        </authorList>
    </citation>
    <scope>NUCLEOTIDE SEQUENCE [LARGE SCALE GENOMIC DNA]</scope>
</reference>
<feature type="region of interest" description="Disordered" evidence="1">
    <location>
        <begin position="54"/>
        <end position="101"/>
    </location>
</feature>
<gene>
    <name evidence="2" type="ORF">B296_00002606</name>
</gene>
<organism evidence="2 3">
    <name type="scientific">Ensete ventricosum</name>
    <name type="common">Abyssinian banana</name>
    <name type="synonym">Musa ensete</name>
    <dbReference type="NCBI Taxonomy" id="4639"/>
    <lineage>
        <taxon>Eukaryota</taxon>
        <taxon>Viridiplantae</taxon>
        <taxon>Streptophyta</taxon>
        <taxon>Embryophyta</taxon>
        <taxon>Tracheophyta</taxon>
        <taxon>Spermatophyta</taxon>
        <taxon>Magnoliopsida</taxon>
        <taxon>Liliopsida</taxon>
        <taxon>Zingiberales</taxon>
        <taxon>Musaceae</taxon>
        <taxon>Ensete</taxon>
    </lineage>
</organism>
<dbReference type="EMBL" id="AMZH03000074">
    <property type="protein sequence ID" value="RRT85696.1"/>
    <property type="molecule type" value="Genomic_DNA"/>
</dbReference>